<evidence type="ECO:0000313" key="9">
    <source>
        <dbReference type="EMBL" id="GGM21561.1"/>
    </source>
</evidence>
<dbReference type="InterPro" id="IPR050366">
    <property type="entry name" value="BP-dependent_transpt_permease"/>
</dbReference>
<feature type="transmembrane region" description="Helical" evidence="7">
    <location>
        <begin position="246"/>
        <end position="265"/>
    </location>
</feature>
<dbReference type="Pfam" id="PF00528">
    <property type="entry name" value="BPD_transp_1"/>
    <property type="match status" value="1"/>
</dbReference>
<evidence type="ECO:0000256" key="3">
    <source>
        <dbReference type="ARBA" id="ARBA00022475"/>
    </source>
</evidence>
<dbReference type="PANTHER" id="PTHR43386">
    <property type="entry name" value="OLIGOPEPTIDE TRANSPORT SYSTEM PERMEASE PROTEIN APPC"/>
    <property type="match status" value="1"/>
</dbReference>
<evidence type="ECO:0000256" key="7">
    <source>
        <dbReference type="RuleBase" id="RU363032"/>
    </source>
</evidence>
<dbReference type="RefSeq" id="WP_188867468.1">
    <property type="nucleotide sequence ID" value="NZ_BMNW01000008.1"/>
</dbReference>
<keyword evidence="4 7" id="KW-0812">Transmembrane</keyword>
<comment type="similarity">
    <text evidence="7">Belongs to the binding-protein-dependent transport system permease family.</text>
</comment>
<dbReference type="Proteomes" id="UP000616499">
    <property type="component" value="Unassembled WGS sequence"/>
</dbReference>
<comment type="subcellular location">
    <subcellularLocation>
        <location evidence="1 7">Cell membrane</location>
        <topology evidence="1 7">Multi-pass membrane protein</topology>
    </subcellularLocation>
</comment>
<evidence type="ECO:0000256" key="6">
    <source>
        <dbReference type="ARBA" id="ARBA00023136"/>
    </source>
</evidence>
<evidence type="ECO:0000256" key="2">
    <source>
        <dbReference type="ARBA" id="ARBA00022448"/>
    </source>
</evidence>
<evidence type="ECO:0000256" key="1">
    <source>
        <dbReference type="ARBA" id="ARBA00004651"/>
    </source>
</evidence>
<dbReference type="PANTHER" id="PTHR43386:SF1">
    <property type="entry name" value="D,D-DIPEPTIDE TRANSPORT SYSTEM PERMEASE PROTEIN DDPC-RELATED"/>
    <property type="match status" value="1"/>
</dbReference>
<dbReference type="InterPro" id="IPR000515">
    <property type="entry name" value="MetI-like"/>
</dbReference>
<keyword evidence="10" id="KW-1185">Reference proteome</keyword>
<name>A0ABQ2H0T0_9PSED</name>
<protein>
    <submittedName>
        <fullName evidence="9">Nickel ABC transporter permease subunit NikC</fullName>
    </submittedName>
</protein>
<accession>A0ABQ2H0T0</accession>
<evidence type="ECO:0000256" key="5">
    <source>
        <dbReference type="ARBA" id="ARBA00022989"/>
    </source>
</evidence>
<reference evidence="10" key="1">
    <citation type="journal article" date="2019" name="Int. J. Syst. Evol. Microbiol.">
        <title>The Global Catalogue of Microorganisms (GCM) 10K type strain sequencing project: providing services to taxonomists for standard genome sequencing and annotation.</title>
        <authorList>
            <consortium name="The Broad Institute Genomics Platform"/>
            <consortium name="The Broad Institute Genome Sequencing Center for Infectious Disease"/>
            <person name="Wu L."/>
            <person name="Ma J."/>
        </authorList>
    </citation>
    <scope>NUCLEOTIDE SEQUENCE [LARGE SCALE GENOMIC DNA]</scope>
    <source>
        <strain evidence="10">JCM 13501</strain>
    </source>
</reference>
<dbReference type="InterPro" id="IPR014157">
    <property type="entry name" value="Nickel_NikC"/>
</dbReference>
<evidence type="ECO:0000256" key="4">
    <source>
        <dbReference type="ARBA" id="ARBA00022692"/>
    </source>
</evidence>
<keyword evidence="2 7" id="KW-0813">Transport</keyword>
<dbReference type="SUPFAM" id="SSF161098">
    <property type="entry name" value="MetI-like"/>
    <property type="match status" value="1"/>
</dbReference>
<sequence>MLTNAMCLPRSRSWGAWLGAVLVALLLLLTLLGPWLAPYDPTAVDVSQRLQGMSAEHWLGTDHLGRDVLSRLMAGTRLSLGTVVLTLCLILALGIVVGGVAGFIGGRLDTVLMRIGELFMTVPTFVLALFFIGVLGTGLSNVILAIALSHWAWYARMVRSLVISLRGRDYLLASGLAGASRLQSFISHILPSVLGQLMVLASLDIGHMMLHVSGLSFLGLGVSPPTPEWGVMINDAKEYLWTHPQLLLWPGLMIFLTVMAFNLLGDALRDRLDPSLRAGEH</sequence>
<keyword evidence="6 7" id="KW-0472">Membrane</keyword>
<gene>
    <name evidence="9" type="primary">nikC</name>
    <name evidence="9" type="ORF">GCM10009425_35630</name>
</gene>
<dbReference type="EMBL" id="BMNW01000008">
    <property type="protein sequence ID" value="GGM21561.1"/>
    <property type="molecule type" value="Genomic_DNA"/>
</dbReference>
<dbReference type="Pfam" id="PF12911">
    <property type="entry name" value="OppC_N"/>
    <property type="match status" value="1"/>
</dbReference>
<proteinExistence type="inferred from homology"/>
<keyword evidence="5 7" id="KW-1133">Transmembrane helix</keyword>
<evidence type="ECO:0000313" key="10">
    <source>
        <dbReference type="Proteomes" id="UP000616499"/>
    </source>
</evidence>
<dbReference type="PROSITE" id="PS50928">
    <property type="entry name" value="ABC_TM1"/>
    <property type="match status" value="1"/>
</dbReference>
<dbReference type="NCBIfam" id="TIGR02790">
    <property type="entry name" value="nickel_nikC"/>
    <property type="match status" value="1"/>
</dbReference>
<feature type="transmembrane region" description="Helical" evidence="7">
    <location>
        <begin position="125"/>
        <end position="150"/>
    </location>
</feature>
<keyword evidence="3" id="KW-1003">Cell membrane</keyword>
<evidence type="ECO:0000259" key="8">
    <source>
        <dbReference type="PROSITE" id="PS50928"/>
    </source>
</evidence>
<comment type="caution">
    <text evidence="9">The sequence shown here is derived from an EMBL/GenBank/DDBJ whole genome shotgun (WGS) entry which is preliminary data.</text>
</comment>
<dbReference type="InterPro" id="IPR025966">
    <property type="entry name" value="OppC_N"/>
</dbReference>
<feature type="transmembrane region" description="Helical" evidence="7">
    <location>
        <begin position="78"/>
        <end position="104"/>
    </location>
</feature>
<dbReference type="NCBIfam" id="NF007738">
    <property type="entry name" value="PRK10417.1"/>
    <property type="match status" value="1"/>
</dbReference>
<organism evidence="9 10">
    <name type="scientific">Pseudomonas asuensis</name>
    <dbReference type="NCBI Taxonomy" id="1825787"/>
    <lineage>
        <taxon>Bacteria</taxon>
        <taxon>Pseudomonadati</taxon>
        <taxon>Pseudomonadota</taxon>
        <taxon>Gammaproteobacteria</taxon>
        <taxon>Pseudomonadales</taxon>
        <taxon>Pseudomonadaceae</taxon>
        <taxon>Pseudomonas</taxon>
    </lineage>
</organism>
<feature type="transmembrane region" description="Helical" evidence="7">
    <location>
        <begin position="14"/>
        <end position="37"/>
    </location>
</feature>
<feature type="domain" description="ABC transmembrane type-1" evidence="8">
    <location>
        <begin position="76"/>
        <end position="265"/>
    </location>
</feature>
<dbReference type="InterPro" id="IPR035906">
    <property type="entry name" value="MetI-like_sf"/>
</dbReference>
<dbReference type="Gene3D" id="1.10.3720.10">
    <property type="entry name" value="MetI-like"/>
    <property type="match status" value="1"/>
</dbReference>
<dbReference type="CDD" id="cd06261">
    <property type="entry name" value="TM_PBP2"/>
    <property type="match status" value="1"/>
</dbReference>